<name>A0A8T2WKT8_POPDE</name>
<dbReference type="Proteomes" id="UP000807159">
    <property type="component" value="Chromosome 19"/>
</dbReference>
<evidence type="ECO:0008006" key="5">
    <source>
        <dbReference type="Google" id="ProtNLM"/>
    </source>
</evidence>
<dbReference type="SUPFAM" id="SSF53067">
    <property type="entry name" value="Actin-like ATPase domain"/>
    <property type="match status" value="1"/>
</dbReference>
<keyword evidence="1" id="KW-0547">Nucleotide-binding</keyword>
<dbReference type="SUPFAM" id="SSF100920">
    <property type="entry name" value="Heat shock protein 70kD (HSP70), peptide-binding domain"/>
    <property type="match status" value="1"/>
</dbReference>
<reference evidence="3" key="1">
    <citation type="journal article" date="2021" name="J. Hered.">
        <title>Genome Assembly of Salicaceae Populus deltoides (Eastern Cottonwood) I-69 Based on Nanopore Sequencing and Hi-C Technologies.</title>
        <authorList>
            <person name="Bai S."/>
            <person name="Wu H."/>
            <person name="Zhang J."/>
            <person name="Pan Z."/>
            <person name="Zhao W."/>
            <person name="Li Z."/>
            <person name="Tong C."/>
        </authorList>
    </citation>
    <scope>NUCLEOTIDE SEQUENCE</scope>
    <source>
        <tissue evidence="3">Leaf</tissue>
    </source>
</reference>
<dbReference type="GO" id="GO:0140662">
    <property type="term" value="F:ATP-dependent protein folding chaperone"/>
    <property type="evidence" value="ECO:0007669"/>
    <property type="project" value="InterPro"/>
</dbReference>
<keyword evidence="2" id="KW-0067">ATP-binding</keyword>
<dbReference type="PANTHER" id="PTHR19375">
    <property type="entry name" value="HEAT SHOCK PROTEIN 70KDA"/>
    <property type="match status" value="1"/>
</dbReference>
<dbReference type="Gene3D" id="3.30.420.40">
    <property type="match status" value="1"/>
</dbReference>
<evidence type="ECO:0000313" key="3">
    <source>
        <dbReference type="EMBL" id="KAH8480337.1"/>
    </source>
</evidence>
<dbReference type="Gene3D" id="2.60.34.10">
    <property type="entry name" value="Substrate Binding Domain Of DNAk, Chain A, domain 1"/>
    <property type="match status" value="1"/>
</dbReference>
<accession>A0A8T2WKT8</accession>
<evidence type="ECO:0000256" key="2">
    <source>
        <dbReference type="ARBA" id="ARBA00022840"/>
    </source>
</evidence>
<dbReference type="InterPro" id="IPR013126">
    <property type="entry name" value="Hsp_70_fam"/>
</dbReference>
<dbReference type="Pfam" id="PF00012">
    <property type="entry name" value="HSP70"/>
    <property type="match status" value="2"/>
</dbReference>
<dbReference type="EMBL" id="JACEGQ020000019">
    <property type="protein sequence ID" value="KAH8480337.1"/>
    <property type="molecule type" value="Genomic_DNA"/>
</dbReference>
<dbReference type="InterPro" id="IPR043129">
    <property type="entry name" value="ATPase_NBD"/>
</dbReference>
<dbReference type="AlphaFoldDB" id="A0A8T2WKT8"/>
<sequence length="246" mass="27385">MPLRQRQFEELCADLLDRLRGPVQTELKDANLSFKDIDEVILVGSGSYVTPLSLGLETIGAVMTTIFPRNTTIPTSKSEVFSTAADGQTVVETNAYQGEREFVRDSKLLGSFLLEGIPAALLRVPRIQVKFNIDVSGILSVTAVDKGTRKKQDITITGASTLRSDEDWKYNIAGGENGERSRKFAKQDKEKIDAIDSKNQADSVVCQTEKQLKELGNKVPTAVKEKVEAKLKELKRCHLKQDHRRH</sequence>
<evidence type="ECO:0000313" key="4">
    <source>
        <dbReference type="Proteomes" id="UP000807159"/>
    </source>
</evidence>
<protein>
    <recommendedName>
        <fullName evidence="5">Heat shock protein 70</fullName>
    </recommendedName>
</protein>
<organism evidence="3 4">
    <name type="scientific">Populus deltoides</name>
    <name type="common">Eastern poplar</name>
    <name type="synonym">Eastern cottonwood</name>
    <dbReference type="NCBI Taxonomy" id="3696"/>
    <lineage>
        <taxon>Eukaryota</taxon>
        <taxon>Viridiplantae</taxon>
        <taxon>Streptophyta</taxon>
        <taxon>Embryophyta</taxon>
        <taxon>Tracheophyta</taxon>
        <taxon>Spermatophyta</taxon>
        <taxon>Magnoliopsida</taxon>
        <taxon>eudicotyledons</taxon>
        <taxon>Gunneridae</taxon>
        <taxon>Pentapetalae</taxon>
        <taxon>rosids</taxon>
        <taxon>fabids</taxon>
        <taxon>Malpighiales</taxon>
        <taxon>Salicaceae</taxon>
        <taxon>Saliceae</taxon>
        <taxon>Populus</taxon>
    </lineage>
</organism>
<dbReference type="InterPro" id="IPR029048">
    <property type="entry name" value="HSP70_C_sf"/>
</dbReference>
<dbReference type="PRINTS" id="PR00301">
    <property type="entry name" value="HEATSHOCK70"/>
</dbReference>
<evidence type="ECO:0000256" key="1">
    <source>
        <dbReference type="ARBA" id="ARBA00022741"/>
    </source>
</evidence>
<dbReference type="Gene3D" id="1.20.1270.10">
    <property type="match status" value="1"/>
</dbReference>
<gene>
    <name evidence="3" type="ORF">H0E87_030552</name>
</gene>
<dbReference type="GO" id="GO:0005524">
    <property type="term" value="F:ATP binding"/>
    <property type="evidence" value="ECO:0007669"/>
    <property type="project" value="UniProtKB-KW"/>
</dbReference>
<proteinExistence type="predicted"/>
<comment type="caution">
    <text evidence="3">The sequence shown here is derived from an EMBL/GenBank/DDBJ whole genome shotgun (WGS) entry which is preliminary data.</text>
</comment>
<keyword evidence="4" id="KW-1185">Reference proteome</keyword>
<dbReference type="InterPro" id="IPR029047">
    <property type="entry name" value="HSP70_peptide-bd_sf"/>
</dbReference>